<feature type="compositionally biased region" description="Basic and acidic residues" evidence="1">
    <location>
        <begin position="69"/>
        <end position="83"/>
    </location>
</feature>
<keyword evidence="3" id="KW-1185">Reference proteome</keyword>
<feature type="compositionally biased region" description="Low complexity" evidence="1">
    <location>
        <begin position="55"/>
        <end position="64"/>
    </location>
</feature>
<reference evidence="2 3" key="1">
    <citation type="submission" date="2016-03" db="EMBL/GenBank/DDBJ databases">
        <title>Whole genome sequencing of Grifola frondosa 9006-11.</title>
        <authorList>
            <person name="Min B."/>
            <person name="Park H."/>
            <person name="Kim J.-G."/>
            <person name="Cho H."/>
            <person name="Oh Y.-L."/>
            <person name="Kong W.-S."/>
            <person name="Choi I.-G."/>
        </authorList>
    </citation>
    <scope>NUCLEOTIDE SEQUENCE [LARGE SCALE GENOMIC DNA]</scope>
    <source>
        <strain evidence="2 3">9006-11</strain>
    </source>
</reference>
<dbReference type="AlphaFoldDB" id="A0A1C7MA02"/>
<accession>A0A1C7MA02</accession>
<protein>
    <submittedName>
        <fullName evidence="2">Uncharacterized protein</fullName>
    </submittedName>
</protein>
<gene>
    <name evidence="2" type="ORF">A0H81_06887</name>
</gene>
<dbReference type="EMBL" id="LUGG01000007">
    <property type="protein sequence ID" value="OBZ73219.1"/>
    <property type="molecule type" value="Genomic_DNA"/>
</dbReference>
<proteinExistence type="predicted"/>
<organism evidence="2 3">
    <name type="scientific">Grifola frondosa</name>
    <name type="common">Maitake</name>
    <name type="synonym">Polyporus frondosus</name>
    <dbReference type="NCBI Taxonomy" id="5627"/>
    <lineage>
        <taxon>Eukaryota</taxon>
        <taxon>Fungi</taxon>
        <taxon>Dikarya</taxon>
        <taxon>Basidiomycota</taxon>
        <taxon>Agaricomycotina</taxon>
        <taxon>Agaricomycetes</taxon>
        <taxon>Polyporales</taxon>
        <taxon>Grifolaceae</taxon>
        <taxon>Grifola</taxon>
    </lineage>
</organism>
<dbReference type="Proteomes" id="UP000092993">
    <property type="component" value="Unassembled WGS sequence"/>
</dbReference>
<evidence type="ECO:0000313" key="2">
    <source>
        <dbReference type="EMBL" id="OBZ73219.1"/>
    </source>
</evidence>
<name>A0A1C7MA02_GRIFR</name>
<sequence>MIFKKTFAVEEKKEKAEPATRETRDRSMNVHSYYYTRIMENEAVIHSIQQPQWTATTANGANTGIPRRAGQENAREHNSRAQD</sequence>
<comment type="caution">
    <text evidence="2">The sequence shown here is derived from an EMBL/GenBank/DDBJ whole genome shotgun (WGS) entry which is preliminary data.</text>
</comment>
<evidence type="ECO:0000256" key="1">
    <source>
        <dbReference type="SAM" id="MobiDB-lite"/>
    </source>
</evidence>
<evidence type="ECO:0000313" key="3">
    <source>
        <dbReference type="Proteomes" id="UP000092993"/>
    </source>
</evidence>
<feature type="region of interest" description="Disordered" evidence="1">
    <location>
        <begin position="55"/>
        <end position="83"/>
    </location>
</feature>